<evidence type="ECO:0000256" key="2">
    <source>
        <dbReference type="ARBA" id="ARBA00007430"/>
    </source>
</evidence>
<feature type="transmembrane region" description="Helical" evidence="7">
    <location>
        <begin position="435"/>
        <end position="455"/>
    </location>
</feature>
<dbReference type="PANTHER" id="PTHR30250">
    <property type="entry name" value="PST FAMILY PREDICTED COLANIC ACID TRANSPORTER"/>
    <property type="match status" value="1"/>
</dbReference>
<feature type="transmembrane region" description="Helical" evidence="7">
    <location>
        <begin position="49"/>
        <end position="66"/>
    </location>
</feature>
<feature type="transmembrane region" description="Helical" evidence="7">
    <location>
        <begin position="344"/>
        <end position="364"/>
    </location>
</feature>
<evidence type="ECO:0000256" key="7">
    <source>
        <dbReference type="SAM" id="Phobius"/>
    </source>
</evidence>
<reference evidence="8 9" key="1">
    <citation type="submission" date="2024-01" db="EMBL/GenBank/DDBJ databases">
        <title>Unpublished Manusciprt.</title>
        <authorList>
            <person name="Duman M."/>
            <person name="Valdes E.G."/>
            <person name="Ajmi N."/>
            <person name="Altun S."/>
            <person name="Saticioglu I.B."/>
        </authorList>
    </citation>
    <scope>NUCLEOTIDE SEQUENCE [LARGE SCALE GENOMIC DNA]</scope>
    <source>
        <strain evidence="8 9">120P</strain>
    </source>
</reference>
<feature type="transmembrane region" description="Helical" evidence="7">
    <location>
        <begin position="265"/>
        <end position="292"/>
    </location>
</feature>
<dbReference type="Proteomes" id="UP001307839">
    <property type="component" value="Unassembled WGS sequence"/>
</dbReference>
<keyword evidence="5 7" id="KW-1133">Transmembrane helix</keyword>
<comment type="similarity">
    <text evidence="2">Belongs to the polysaccharide synthase family.</text>
</comment>
<sequence length="456" mass="50308">MPSIDLSTPLSLRKRALWASVLNIGAIFASQVIRLGGNLVITRLLVPEMFGIMAIATTVTVILQLLSDAGLRQNIIQSQRGDDPVFLNTVWTVQIIRGFVLFLVMLLLAFAAHYAQQVELWPAHSTYASPELPLVLALSGLSAVFYGFQSTKVDVAIRTFQQKKVVLAELISQIVSLAVMLVAGYLTRSIWSLVAAGLVGTLVFTVLSHIIFQGPRNRLQWDRTALREMLDYGRWILLSSAVGVLAMQGDRIWFGGSMTVNELGIYSIAVTLLGAIQLVLQRLAGAVALPAFSEAARTGDKERVRSIYYRSKLLFDLVTLFTCGALLTASPLLIGWLYDDRYAGAGQMMAILSLSFFTLRFALAQQVWMALGLTKYMAIDNVIRVVSLFVLLPVLLSIGGVHYAIWGVALHTYTTLFLIYYVNRQLGLWDTKRELIVLPAMVLGALCGELATWLFT</sequence>
<evidence type="ECO:0000256" key="5">
    <source>
        <dbReference type="ARBA" id="ARBA00022989"/>
    </source>
</evidence>
<feature type="transmembrane region" description="Helical" evidence="7">
    <location>
        <begin position="376"/>
        <end position="398"/>
    </location>
</feature>
<feature type="transmembrane region" description="Helical" evidence="7">
    <location>
        <begin position="190"/>
        <end position="212"/>
    </location>
</feature>
<dbReference type="Pfam" id="PF13440">
    <property type="entry name" value="Polysacc_synt_3"/>
    <property type="match status" value="1"/>
</dbReference>
<dbReference type="EMBL" id="JAZDQP010000014">
    <property type="protein sequence ID" value="MEE1868608.1"/>
    <property type="molecule type" value="Genomic_DNA"/>
</dbReference>
<evidence type="ECO:0000313" key="8">
    <source>
        <dbReference type="EMBL" id="MEE1868608.1"/>
    </source>
</evidence>
<feature type="transmembrane region" description="Helical" evidence="7">
    <location>
        <begin position="232"/>
        <end position="253"/>
    </location>
</feature>
<name>A0AB35WXE6_9PSED</name>
<comment type="caution">
    <text evidence="8">The sequence shown here is derived from an EMBL/GenBank/DDBJ whole genome shotgun (WGS) entry which is preliminary data.</text>
</comment>
<feature type="transmembrane region" description="Helical" evidence="7">
    <location>
        <begin position="16"/>
        <end position="37"/>
    </location>
</feature>
<dbReference type="PANTHER" id="PTHR30250:SF10">
    <property type="entry name" value="LIPOPOLYSACCHARIDE BIOSYNTHESIS PROTEIN WZXC"/>
    <property type="match status" value="1"/>
</dbReference>
<keyword evidence="3" id="KW-1003">Cell membrane</keyword>
<proteinExistence type="inferred from homology"/>
<evidence type="ECO:0000256" key="6">
    <source>
        <dbReference type="ARBA" id="ARBA00023136"/>
    </source>
</evidence>
<dbReference type="AlphaFoldDB" id="A0AB35WXE6"/>
<evidence type="ECO:0000313" key="9">
    <source>
        <dbReference type="Proteomes" id="UP001307839"/>
    </source>
</evidence>
<evidence type="ECO:0000256" key="3">
    <source>
        <dbReference type="ARBA" id="ARBA00022475"/>
    </source>
</evidence>
<feature type="transmembrane region" description="Helical" evidence="7">
    <location>
        <begin position="86"/>
        <end position="112"/>
    </location>
</feature>
<keyword evidence="9" id="KW-1185">Reference proteome</keyword>
<evidence type="ECO:0000256" key="4">
    <source>
        <dbReference type="ARBA" id="ARBA00022692"/>
    </source>
</evidence>
<dbReference type="GO" id="GO:0005886">
    <property type="term" value="C:plasma membrane"/>
    <property type="evidence" value="ECO:0007669"/>
    <property type="project" value="UniProtKB-SubCell"/>
</dbReference>
<dbReference type="RefSeq" id="WP_136477107.1">
    <property type="nucleotide sequence ID" value="NZ_JAZDCU010000012.1"/>
</dbReference>
<accession>A0AB35WXE6</accession>
<protein>
    <submittedName>
        <fullName evidence="8">Oligosaccharide flippase family protein</fullName>
    </submittedName>
</protein>
<feature type="transmembrane region" description="Helical" evidence="7">
    <location>
        <begin position="165"/>
        <end position="184"/>
    </location>
</feature>
<comment type="subcellular location">
    <subcellularLocation>
        <location evidence="1">Cell membrane</location>
        <topology evidence="1">Multi-pass membrane protein</topology>
    </subcellularLocation>
</comment>
<keyword evidence="4 7" id="KW-0812">Transmembrane</keyword>
<dbReference type="InterPro" id="IPR050833">
    <property type="entry name" value="Poly_Biosynth_Transport"/>
</dbReference>
<evidence type="ECO:0000256" key="1">
    <source>
        <dbReference type="ARBA" id="ARBA00004651"/>
    </source>
</evidence>
<feature type="transmembrane region" description="Helical" evidence="7">
    <location>
        <begin position="313"/>
        <end position="338"/>
    </location>
</feature>
<gene>
    <name evidence="8" type="ORF">V0R53_19690</name>
</gene>
<organism evidence="8 9">
    <name type="scientific">Pseudomonas auratipiscis</name>
    <dbReference type="NCBI Taxonomy" id="3115853"/>
    <lineage>
        <taxon>Bacteria</taxon>
        <taxon>Pseudomonadati</taxon>
        <taxon>Pseudomonadota</taxon>
        <taxon>Gammaproteobacteria</taxon>
        <taxon>Pseudomonadales</taxon>
        <taxon>Pseudomonadaceae</taxon>
        <taxon>Pseudomonas</taxon>
    </lineage>
</organism>
<keyword evidence="6 7" id="KW-0472">Membrane</keyword>